<evidence type="ECO:0000256" key="14">
    <source>
        <dbReference type="SAM" id="Phobius"/>
    </source>
</evidence>
<comment type="subcellular location">
    <subcellularLocation>
        <location evidence="1">Membrane</location>
    </subcellularLocation>
</comment>
<organism evidence="16 17">
    <name type="scientific">Agrilus planipennis</name>
    <name type="common">Emerald ash borer</name>
    <name type="synonym">Agrilus marcopoli</name>
    <dbReference type="NCBI Taxonomy" id="224129"/>
    <lineage>
        <taxon>Eukaryota</taxon>
        <taxon>Metazoa</taxon>
        <taxon>Ecdysozoa</taxon>
        <taxon>Arthropoda</taxon>
        <taxon>Hexapoda</taxon>
        <taxon>Insecta</taxon>
        <taxon>Pterygota</taxon>
        <taxon>Neoptera</taxon>
        <taxon>Endopterygota</taxon>
        <taxon>Coleoptera</taxon>
        <taxon>Polyphaga</taxon>
        <taxon>Elateriformia</taxon>
        <taxon>Buprestoidea</taxon>
        <taxon>Buprestidae</taxon>
        <taxon>Agrilinae</taxon>
        <taxon>Agrilus</taxon>
    </lineage>
</organism>
<sequence length="723" mass="81570">MPVSRSCIFTCKYEAVLVFLVLHELIGFFTVCHAWLPDSSSKIVNEIGQVNSIQFAGNYSRPNHFTILNIDNDSVLIGGRNAIYNLSIYDLSERKSRRIVWHSSEADSQLCILKGKTDDDCQNYIRIWFQVDNGVTLICGTNSYKPLCRHYKHNNGVFMVRNEIDGKGKCPFDPNDNSTAIFSKGHLYTATVADFSAADPLIYREPQRTETSDLKQLNAPDFISSISYENFVFFFFRETAVEYINCGKIRYSRVARVCENDKGGPGPRQFREKWTSFLKARMNCSVPGEYPFYFDEIQSASDVVSGKYGKSSESSIIYGVFTTPSNAIGGSAICAYNMRDIMAAFEGSFKDQEKLNSNWLPIPESRVPLPRPGQCVNDSRQLPGNVAMFARTHSLMESAVPAIHGKPLLIRVSLQYRFTAINVDAQVHTVNDETFDILYIGTDDGRILKVVNVHHADSFKGVVISENTVFSNGSPVKQIKTAPGYGNVIAVTKDQVRLVNLNHCSKVTDCRKCVELQDPHCAWDTKKFQCVTVEGTSNNNRRSYLIQNIMRGMDRRCWAPTDEKLSEEKESEDDNIKNEIIDDYKDGRNSVFTNSKERDHDYEDVLADKSISGCTVRQRLHIVIIGSSLVSLFLGFIGGYIFSKKFHHQPQYPEAPFIEQHNHLERLSNPPNSFLAPKANKTVNLVVNGPQNSQPLKKDNLETNKDLNIASDGTLQKIKKTYI</sequence>
<evidence type="ECO:0000256" key="6">
    <source>
        <dbReference type="ARBA" id="ARBA00022902"/>
    </source>
</evidence>
<evidence type="ECO:0000256" key="7">
    <source>
        <dbReference type="ARBA" id="ARBA00022989"/>
    </source>
</evidence>
<gene>
    <name evidence="17" type="primary">LOC108741282</name>
</gene>
<evidence type="ECO:0000313" key="16">
    <source>
        <dbReference type="Proteomes" id="UP000192223"/>
    </source>
</evidence>
<keyword evidence="7 14" id="KW-1133">Transmembrane helix</keyword>
<accession>A0A1W4X637</accession>
<feature type="transmembrane region" description="Helical" evidence="14">
    <location>
        <begin position="15"/>
        <end position="36"/>
    </location>
</feature>
<dbReference type="Pfam" id="PF01403">
    <property type="entry name" value="Sema"/>
    <property type="match status" value="1"/>
</dbReference>
<evidence type="ECO:0000256" key="4">
    <source>
        <dbReference type="ARBA" id="ARBA00022692"/>
    </source>
</evidence>
<feature type="transmembrane region" description="Helical" evidence="14">
    <location>
        <begin position="620"/>
        <end position="642"/>
    </location>
</feature>
<feature type="domain" description="Sema" evidence="15">
    <location>
        <begin position="35"/>
        <end position="501"/>
    </location>
</feature>
<dbReference type="InParanoid" id="A0A1W4X637"/>
<evidence type="ECO:0000256" key="8">
    <source>
        <dbReference type="ARBA" id="ARBA00023136"/>
    </source>
</evidence>
<evidence type="ECO:0000259" key="15">
    <source>
        <dbReference type="PROSITE" id="PS51004"/>
    </source>
</evidence>
<evidence type="ECO:0000256" key="2">
    <source>
        <dbReference type="ARBA" id="ARBA00009492"/>
    </source>
</evidence>
<dbReference type="Proteomes" id="UP000192223">
    <property type="component" value="Unplaced"/>
</dbReference>
<dbReference type="InterPro" id="IPR036352">
    <property type="entry name" value="Semap_dom_sf"/>
</dbReference>
<dbReference type="SUPFAM" id="SSF101912">
    <property type="entry name" value="Sema domain"/>
    <property type="match status" value="1"/>
</dbReference>
<comment type="caution">
    <text evidence="13">Lacks conserved residue(s) required for the propagation of feature annotation.</text>
</comment>
<evidence type="ECO:0000256" key="9">
    <source>
        <dbReference type="ARBA" id="ARBA00023157"/>
    </source>
</evidence>
<dbReference type="SMART" id="SM00630">
    <property type="entry name" value="Sema"/>
    <property type="match status" value="1"/>
</dbReference>
<keyword evidence="6" id="KW-0524">Neurogenesis</keyword>
<dbReference type="InterPro" id="IPR001627">
    <property type="entry name" value="Semap_dom"/>
</dbReference>
<evidence type="ECO:0000256" key="1">
    <source>
        <dbReference type="ARBA" id="ARBA00004370"/>
    </source>
</evidence>
<evidence type="ECO:0000256" key="11">
    <source>
        <dbReference type="ARBA" id="ARBA00074143"/>
    </source>
</evidence>
<dbReference type="InterPro" id="IPR027231">
    <property type="entry name" value="Semaphorin"/>
</dbReference>
<dbReference type="GO" id="GO:0071526">
    <property type="term" value="P:semaphorin-plexin signaling pathway"/>
    <property type="evidence" value="ECO:0007669"/>
    <property type="project" value="TreeGrafter"/>
</dbReference>
<protein>
    <recommendedName>
        <fullName evidence="11">Semaphorin-1A</fullName>
    </recommendedName>
    <alternativeName>
        <fullName evidence="12">Semaphorin-I</fullName>
    </alternativeName>
</protein>
<evidence type="ECO:0000256" key="3">
    <source>
        <dbReference type="ARBA" id="ARBA00022473"/>
    </source>
</evidence>
<reference evidence="17" key="1">
    <citation type="submission" date="2025-08" db="UniProtKB">
        <authorList>
            <consortium name="RefSeq"/>
        </authorList>
    </citation>
    <scope>IDENTIFICATION</scope>
    <source>
        <tissue evidence="17">Entire body</tissue>
    </source>
</reference>
<dbReference type="SUPFAM" id="SSF103575">
    <property type="entry name" value="Plexin repeat"/>
    <property type="match status" value="1"/>
</dbReference>
<dbReference type="Pfam" id="PF01437">
    <property type="entry name" value="PSI"/>
    <property type="match status" value="1"/>
</dbReference>
<keyword evidence="3" id="KW-0217">Developmental protein</keyword>
<evidence type="ECO:0000256" key="5">
    <source>
        <dbReference type="ARBA" id="ARBA00022782"/>
    </source>
</evidence>
<evidence type="ECO:0000256" key="10">
    <source>
        <dbReference type="ARBA" id="ARBA00023180"/>
    </source>
</evidence>
<dbReference type="InterPro" id="IPR002165">
    <property type="entry name" value="Plexin_repeat"/>
</dbReference>
<dbReference type="OrthoDB" id="9988752at2759"/>
<dbReference type="GeneID" id="108741282"/>
<dbReference type="PANTHER" id="PTHR11036:SF131">
    <property type="entry name" value="MIP07328P"/>
    <property type="match status" value="1"/>
</dbReference>
<dbReference type="GO" id="GO:0030335">
    <property type="term" value="P:positive regulation of cell migration"/>
    <property type="evidence" value="ECO:0007669"/>
    <property type="project" value="TreeGrafter"/>
</dbReference>
<evidence type="ECO:0000313" key="17">
    <source>
        <dbReference type="RefSeq" id="XP_018331529.1"/>
    </source>
</evidence>
<dbReference type="STRING" id="224129.A0A1W4X637"/>
<dbReference type="RefSeq" id="XP_018331529.1">
    <property type="nucleotide sequence ID" value="XM_018476027.1"/>
</dbReference>
<proteinExistence type="inferred from homology"/>
<keyword evidence="5" id="KW-0221">Differentiation</keyword>
<keyword evidence="8 14" id="KW-0472">Membrane</keyword>
<dbReference type="CTD" id="115882337"/>
<dbReference type="PROSITE" id="PS51004">
    <property type="entry name" value="SEMA"/>
    <property type="match status" value="1"/>
</dbReference>
<evidence type="ECO:0000256" key="13">
    <source>
        <dbReference type="PROSITE-ProRule" id="PRU00352"/>
    </source>
</evidence>
<keyword evidence="4 14" id="KW-0812">Transmembrane</keyword>
<dbReference type="SMART" id="SM00423">
    <property type="entry name" value="PSI"/>
    <property type="match status" value="1"/>
</dbReference>
<dbReference type="FunFam" id="2.130.10.10:FF:000346">
    <property type="entry name" value="Sema-1a, isoform D"/>
    <property type="match status" value="1"/>
</dbReference>
<dbReference type="PANTHER" id="PTHR11036">
    <property type="entry name" value="SEMAPHORIN"/>
    <property type="match status" value="1"/>
</dbReference>
<dbReference type="Gene3D" id="2.130.10.10">
    <property type="entry name" value="YVTN repeat-like/Quinoprotein amine dehydrogenase"/>
    <property type="match status" value="1"/>
</dbReference>
<dbReference type="GO" id="GO:0030215">
    <property type="term" value="F:semaphorin receptor binding"/>
    <property type="evidence" value="ECO:0007669"/>
    <property type="project" value="InterPro"/>
</dbReference>
<dbReference type="KEGG" id="apln:108741282"/>
<dbReference type="GO" id="GO:0005886">
    <property type="term" value="C:plasma membrane"/>
    <property type="evidence" value="ECO:0007669"/>
    <property type="project" value="TreeGrafter"/>
</dbReference>
<dbReference type="AlphaFoldDB" id="A0A1W4X637"/>
<dbReference type="InterPro" id="IPR016201">
    <property type="entry name" value="PSI"/>
</dbReference>
<keyword evidence="10" id="KW-0325">Glycoprotein</keyword>
<name>A0A1W4X637_AGRPL</name>
<dbReference type="FunFam" id="3.30.1680.10:FF:000016">
    <property type="entry name" value="Putative Semaphorin-6B"/>
    <property type="match status" value="1"/>
</dbReference>
<dbReference type="InterPro" id="IPR015943">
    <property type="entry name" value="WD40/YVTN_repeat-like_dom_sf"/>
</dbReference>
<dbReference type="GO" id="GO:0045499">
    <property type="term" value="F:chemorepellent activity"/>
    <property type="evidence" value="ECO:0007669"/>
    <property type="project" value="TreeGrafter"/>
</dbReference>
<evidence type="ECO:0000256" key="12">
    <source>
        <dbReference type="ARBA" id="ARBA00083066"/>
    </source>
</evidence>
<dbReference type="GO" id="GO:0007411">
    <property type="term" value="P:axon guidance"/>
    <property type="evidence" value="ECO:0007669"/>
    <property type="project" value="TreeGrafter"/>
</dbReference>
<dbReference type="Gene3D" id="3.30.1680.10">
    <property type="entry name" value="ligand-binding face of the semaphorins, domain 2"/>
    <property type="match status" value="1"/>
</dbReference>
<keyword evidence="16" id="KW-1185">Reference proteome</keyword>
<comment type="similarity">
    <text evidence="2">Belongs to the semaphorin family.</text>
</comment>
<keyword evidence="9" id="KW-1015">Disulfide bond</keyword>